<proteinExistence type="predicted"/>
<feature type="binding site" evidence="5">
    <location>
        <position position="506"/>
    </location>
    <ligand>
        <name>chlorophyll a</name>
        <dbReference type="ChEBI" id="CHEBI:58416"/>
        <label>1</label>
    </ligand>
</feature>
<dbReference type="PANTHER" id="PTHR21649">
    <property type="entry name" value="CHLOROPHYLL A/B BINDING PROTEIN"/>
    <property type="match status" value="1"/>
</dbReference>
<feature type="binding site" evidence="5">
    <location>
        <position position="616"/>
    </location>
    <ligand>
        <name>chlorophyll a</name>
        <dbReference type="ChEBI" id="CHEBI:58416"/>
        <label>1</label>
    </ligand>
</feature>
<feature type="binding site" evidence="5">
    <location>
        <position position="630"/>
    </location>
    <ligand>
        <name>chlorophyll a</name>
        <dbReference type="ChEBI" id="CHEBI:58416"/>
        <label>1</label>
    </ligand>
</feature>
<evidence type="ECO:0000256" key="1">
    <source>
        <dbReference type="ARBA" id="ARBA00004229"/>
    </source>
</evidence>
<organism evidence="6 7">
    <name type="scientific">Symbiodinium microadriaticum</name>
    <name type="common">Dinoflagellate</name>
    <name type="synonym">Zooxanthella microadriatica</name>
    <dbReference type="NCBI Taxonomy" id="2951"/>
    <lineage>
        <taxon>Eukaryota</taxon>
        <taxon>Sar</taxon>
        <taxon>Alveolata</taxon>
        <taxon>Dinophyceae</taxon>
        <taxon>Suessiales</taxon>
        <taxon>Symbiodiniaceae</taxon>
        <taxon>Symbiodinium</taxon>
    </lineage>
</organism>
<protein>
    <submittedName>
        <fullName evidence="6">Fucoxanthin-chlorophyll a-c binding protein B, chloroplastic</fullName>
    </submittedName>
</protein>
<name>A0A1Q9DYD9_SYMMI</name>
<comment type="caution">
    <text evidence="6">The sequence shown here is derived from an EMBL/GenBank/DDBJ whole genome shotgun (WGS) entry which is preliminary data.</text>
</comment>
<gene>
    <name evidence="6" type="primary">FCPB</name>
    <name evidence="6" type="ORF">AK812_SmicGene17146</name>
</gene>
<dbReference type="InterPro" id="IPR022796">
    <property type="entry name" value="Chloroa_b-bind"/>
</dbReference>
<evidence type="ECO:0000256" key="4">
    <source>
        <dbReference type="ARBA" id="ARBA00022640"/>
    </source>
</evidence>
<dbReference type="Pfam" id="PF00504">
    <property type="entry name" value="Chloroa_b-bind"/>
    <property type="match status" value="6"/>
</dbReference>
<evidence type="ECO:0000256" key="2">
    <source>
        <dbReference type="ARBA" id="ARBA00022528"/>
    </source>
</evidence>
<feature type="binding site" evidence="5">
    <location>
        <position position="482"/>
    </location>
    <ligand>
        <name>chlorophyll a</name>
        <dbReference type="ChEBI" id="CHEBI:58416"/>
        <label>1</label>
    </ligand>
</feature>
<keyword evidence="3" id="KW-0602">Photosynthesis</keyword>
<comment type="subcellular location">
    <subcellularLocation>
        <location evidence="1">Plastid</location>
        <location evidence="1">Chloroplast</location>
    </subcellularLocation>
</comment>
<feature type="binding site" evidence="5">
    <location>
        <position position="618"/>
    </location>
    <ligand>
        <name>chlorophyll a</name>
        <dbReference type="ChEBI" id="CHEBI:58416"/>
        <label>1</label>
    </ligand>
</feature>
<evidence type="ECO:0000256" key="5">
    <source>
        <dbReference type="PIRSR" id="PIRSR601344-1"/>
    </source>
</evidence>
<dbReference type="OrthoDB" id="409862at2759"/>
<dbReference type="GO" id="GO:0009507">
    <property type="term" value="C:chloroplast"/>
    <property type="evidence" value="ECO:0007669"/>
    <property type="project" value="UniProtKB-SubCell"/>
</dbReference>
<dbReference type="InterPro" id="IPR001344">
    <property type="entry name" value="Chloro_AB-bd_pln"/>
</dbReference>
<dbReference type="EMBL" id="LSRX01000335">
    <property type="protein sequence ID" value="OLQ00204.1"/>
    <property type="molecule type" value="Genomic_DNA"/>
</dbReference>
<keyword evidence="4" id="KW-0934">Plastid</keyword>
<keyword evidence="5" id="KW-0157">Chromophore</keyword>
<sequence length="1390" mass="153008">MVRLLAVLAAGALAAQPDGKGGGEPVPEAEREENAKRIPCPFLAGLYQEGILKPDEYGRVNSQHMKEAMMAAGSTIPNAIFPSFGTVRFKEDDLHQTKRHWDYGLIPSGVIDDFGLEKDLSTLWLNIMTMNVPDKCIDAAGHAAMPSKFPCNANPQHVQHGYSTTIRDPRYDAEDPTREKRYKDWIEPTLVKNTTLNATERVMTFEGFTALLARMTVEGDLSGEWSLKPNFEYDGSNVQHYHPHISQVNAEALYHWGPWLAWVGLWEAYGYPYPDGSKEKYMTESDLRRFLLHGKLPLGWSPKPFTLEDVGYTMIALKGHQIPFGDLYSESLAKKFPLTSFLPKVLGTEWRYMRNYADNQRSLGFFLDNIVNPMPGPSALMVCHRRANQIQSLDAKQDVSRTHGSESKSNICPGKFDPRSIGIMNTGITDPEARKKKLNAELANGRLAMFAIIGALDWSLYTASPLRAFEGELGVQAPVGFWDPLGLSADGDAAVFARRREVELKHGRISMFATIGCLAGSFSYIVPEYFRWPGELSPKLGLKFTDIPNGLAALTKVPGQGWGQIVAFLGTYELFINKPVGEEPGNYGEGNLGLGFLGPVADPEARKKKLSAELANGRLAMMAIIGMLFQDGLTGSAWGDWALYTDSPLRSGLMSPGYNTLPEWEKPNTGFEGLTGDQAPLGFWDPLGFSKDLDVEVFKRRRETEIKHGRVSMFATIGYIVPEYFKFDGYLSPSNNLKFSDVPNGLKAISVVPKEGWAQILAFAGFLELVANKKTSEPGNYGKGNLGLGYLGLGNSVQDPALRAKKLNAELANGRLAMMAIIGMFFQDGLTGSAWGDWANYTDSPLRELGVQAPVGFWDPLGLSADGDTEVFKRRREVELKHGRISMYATIGYIVPEYFRWPGELSPFTDIPNGLAALTKVPGQGWGQIVAFLGVYELFINKPVGDEPGNYGKGSLGLGFLGPVADPEARKKKLSAELANGRLAMMAIIGMLFQDGLTGSAWGDWALYTDSPLRSGLMSPGYNTLPEWEKPNTGFEGLTGDQAPLGFWDPLGFSKDLDVEVFKRRRETEIKHGRVSMFATIGYIVPEYFKFDGYLSPSNNLKFSDVPNGLKAISVVPKEGWAQILAFAGFLELVANKKTSEPGNYGKGNLGLGYLGLGNSVQDPALRAKKLNAELANGRLAMMAIIGMFFQDGLTGSAWGDWANYTDSPLRELGVQAPVGFWDPLGLSADGDMDTFKRRRAVELKHGRICMLACTGYIIPEYFRWSPEKGLKFADMPHGIAAISKVPLEGWLQIVLFIGHYEGYFWRQDAKRAPGDFEGYGFLGVGKNFIINVDPIEFQDAEVKKTKLSAELANGRLAMVALMAMLFQNGTASLAAEKGPKLHCRAGRNT</sequence>
<feature type="binding site" evidence="5">
    <location>
        <position position="488"/>
    </location>
    <ligand>
        <name>chlorophyll a</name>
        <dbReference type="ChEBI" id="CHEBI:58416"/>
        <label>1</label>
    </ligand>
</feature>
<reference evidence="6 7" key="1">
    <citation type="submission" date="2016-02" db="EMBL/GenBank/DDBJ databases">
        <title>Genome analysis of coral dinoflagellate symbionts highlights evolutionary adaptations to a symbiotic lifestyle.</title>
        <authorList>
            <person name="Aranda M."/>
            <person name="Li Y."/>
            <person name="Liew Y.J."/>
            <person name="Baumgarten S."/>
            <person name="Simakov O."/>
            <person name="Wilson M."/>
            <person name="Piel J."/>
            <person name="Ashoor H."/>
            <person name="Bougouffa S."/>
            <person name="Bajic V.B."/>
            <person name="Ryu T."/>
            <person name="Ravasi T."/>
            <person name="Bayer T."/>
            <person name="Micklem G."/>
            <person name="Kim H."/>
            <person name="Bhak J."/>
            <person name="Lajeunesse T.C."/>
            <person name="Voolstra C.R."/>
        </authorList>
    </citation>
    <scope>NUCLEOTIDE SEQUENCE [LARGE SCALE GENOMIC DNA]</scope>
    <source>
        <strain evidence="6 7">CCMP2467</strain>
    </source>
</reference>
<dbReference type="Gene3D" id="1.10.3460.10">
    <property type="entry name" value="Chlorophyll a/b binding protein domain"/>
    <property type="match status" value="6"/>
</dbReference>
<feature type="binding site" description="axial binding residue" evidence="5">
    <location>
        <position position="573"/>
    </location>
    <ligand>
        <name>chlorophyll b</name>
        <dbReference type="ChEBI" id="CHEBI:61721"/>
        <label>1</label>
    </ligand>
    <ligandPart>
        <name>Mg</name>
        <dbReference type="ChEBI" id="CHEBI:25107"/>
    </ligandPart>
</feature>
<accession>A0A1Q9DYD9</accession>
<keyword evidence="2" id="KW-0150">Chloroplast</keyword>
<feature type="binding site" description="axial binding residue" evidence="5">
    <location>
        <position position="508"/>
    </location>
    <ligand>
        <name>chlorophyll b</name>
        <dbReference type="ChEBI" id="CHEBI:61721"/>
        <label>1</label>
    </ligand>
    <ligandPart>
        <name>Mg</name>
        <dbReference type="ChEBI" id="CHEBI:25107"/>
    </ligandPart>
</feature>
<evidence type="ECO:0000256" key="3">
    <source>
        <dbReference type="ARBA" id="ARBA00022531"/>
    </source>
</evidence>
<dbReference type="GO" id="GO:0016020">
    <property type="term" value="C:membrane"/>
    <property type="evidence" value="ECO:0007669"/>
    <property type="project" value="InterPro"/>
</dbReference>
<evidence type="ECO:0000313" key="6">
    <source>
        <dbReference type="EMBL" id="OLQ00204.1"/>
    </source>
</evidence>
<dbReference type="OMA" id="PYGLYTN"/>
<keyword evidence="5" id="KW-0148">Chlorophyll</keyword>
<feature type="binding site" evidence="5">
    <location>
        <position position="613"/>
    </location>
    <ligand>
        <name>chlorophyll a</name>
        <dbReference type="ChEBI" id="CHEBI:58416"/>
        <label>1</label>
    </ligand>
</feature>
<dbReference type="GO" id="GO:0016168">
    <property type="term" value="F:chlorophyll binding"/>
    <property type="evidence" value="ECO:0007669"/>
    <property type="project" value="UniProtKB-KW"/>
</dbReference>
<feature type="binding site" evidence="5">
    <location>
        <position position="503"/>
    </location>
    <ligand>
        <name>chlorophyll a</name>
        <dbReference type="ChEBI" id="CHEBI:58416"/>
        <label>1</label>
    </ligand>
</feature>
<dbReference type="GO" id="GO:0009765">
    <property type="term" value="P:photosynthesis, light harvesting"/>
    <property type="evidence" value="ECO:0007669"/>
    <property type="project" value="InterPro"/>
</dbReference>
<keyword evidence="7" id="KW-1185">Reference proteome</keyword>
<evidence type="ECO:0000313" key="7">
    <source>
        <dbReference type="Proteomes" id="UP000186817"/>
    </source>
</evidence>
<dbReference type="SUPFAM" id="SSF103511">
    <property type="entry name" value="Chlorophyll a-b binding protein"/>
    <property type="match status" value="6"/>
</dbReference>
<dbReference type="Proteomes" id="UP000186817">
    <property type="component" value="Unassembled WGS sequence"/>
</dbReference>